<dbReference type="InterPro" id="IPR050188">
    <property type="entry name" value="RluA_PseudoU_synthase"/>
</dbReference>
<evidence type="ECO:0000313" key="4">
    <source>
        <dbReference type="Proteomes" id="UP001597508"/>
    </source>
</evidence>
<evidence type="ECO:0000313" key="3">
    <source>
        <dbReference type="EMBL" id="MFD2568307.1"/>
    </source>
</evidence>
<sequence>MNILETHIVPTLTDPQRLQEYAVGIFKSVATRSAIKKAIKKEIILVDQETSSTATWIKGGETIQLLEAQESTRKVFDLTLEILFEDEYLAIINKPAGVLVSGNSFATIDNALSSNLQASTLEDTVRPRPTHRLDYPTSGLLLIGKTSSAILQLNQLFERKKIQKTYHAVTIGKMQPEGKISLDVDGKESLSFYKVLDSVPSKRFNHLNLVELCPKTGRRHQLRKHLSSLGNPILGDKEYGKENLILRGKGLYLHASQLTFTHPFTQEEMQVNTPLPKKILKIFPQ</sequence>
<dbReference type="PANTHER" id="PTHR21600:SF87">
    <property type="entry name" value="RNA PSEUDOURIDYLATE SYNTHASE DOMAIN-CONTAINING PROTEIN 1"/>
    <property type="match status" value="1"/>
</dbReference>
<dbReference type="EMBL" id="JBHULH010000008">
    <property type="protein sequence ID" value="MFD2568307.1"/>
    <property type="molecule type" value="Genomic_DNA"/>
</dbReference>
<feature type="domain" description="Pseudouridine synthase RsuA/RluA-like" evidence="2">
    <location>
        <begin position="89"/>
        <end position="228"/>
    </location>
</feature>
<name>A0ABW5LV82_9FLAO</name>
<protein>
    <submittedName>
        <fullName evidence="3">RluA family pseudouridine synthase</fullName>
        <ecNumber evidence="3">5.4.99.-</ecNumber>
    </submittedName>
</protein>
<proteinExistence type="inferred from homology"/>
<dbReference type="CDD" id="cd02869">
    <property type="entry name" value="PseudoU_synth_RluA_like"/>
    <property type="match status" value="1"/>
</dbReference>
<comment type="caution">
    <text evidence="3">The sequence shown here is derived from an EMBL/GenBank/DDBJ whole genome shotgun (WGS) entry which is preliminary data.</text>
</comment>
<keyword evidence="3" id="KW-0413">Isomerase</keyword>
<comment type="similarity">
    <text evidence="1">Belongs to the pseudouridine synthase RluA family.</text>
</comment>
<dbReference type="InterPro" id="IPR020103">
    <property type="entry name" value="PsdUridine_synth_cat_dom_sf"/>
</dbReference>
<evidence type="ECO:0000259" key="2">
    <source>
        <dbReference type="Pfam" id="PF00849"/>
    </source>
</evidence>
<dbReference type="Pfam" id="PF00849">
    <property type="entry name" value="PseudoU_synth_2"/>
    <property type="match status" value="1"/>
</dbReference>
<dbReference type="PANTHER" id="PTHR21600">
    <property type="entry name" value="MITOCHONDRIAL RNA PSEUDOURIDINE SYNTHASE"/>
    <property type="match status" value="1"/>
</dbReference>
<dbReference type="EC" id="5.4.99.-" evidence="3"/>
<accession>A0ABW5LV82</accession>
<evidence type="ECO:0000256" key="1">
    <source>
        <dbReference type="ARBA" id="ARBA00010876"/>
    </source>
</evidence>
<dbReference type="RefSeq" id="WP_379667010.1">
    <property type="nucleotide sequence ID" value="NZ_JBHULH010000008.1"/>
</dbReference>
<dbReference type="SUPFAM" id="SSF55120">
    <property type="entry name" value="Pseudouridine synthase"/>
    <property type="match status" value="1"/>
</dbReference>
<organism evidence="3 4">
    <name type="scientific">Pseudotenacibaculum haliotis</name>
    <dbReference type="NCBI Taxonomy" id="1862138"/>
    <lineage>
        <taxon>Bacteria</taxon>
        <taxon>Pseudomonadati</taxon>
        <taxon>Bacteroidota</taxon>
        <taxon>Flavobacteriia</taxon>
        <taxon>Flavobacteriales</taxon>
        <taxon>Flavobacteriaceae</taxon>
        <taxon>Pseudotenacibaculum</taxon>
    </lineage>
</organism>
<gene>
    <name evidence="3" type="ORF">ACFSRZ_13090</name>
</gene>
<reference evidence="4" key="1">
    <citation type="journal article" date="2019" name="Int. J. Syst. Evol. Microbiol.">
        <title>The Global Catalogue of Microorganisms (GCM) 10K type strain sequencing project: providing services to taxonomists for standard genome sequencing and annotation.</title>
        <authorList>
            <consortium name="The Broad Institute Genomics Platform"/>
            <consortium name="The Broad Institute Genome Sequencing Center for Infectious Disease"/>
            <person name="Wu L."/>
            <person name="Ma J."/>
        </authorList>
    </citation>
    <scope>NUCLEOTIDE SEQUENCE [LARGE SCALE GENOMIC DNA]</scope>
    <source>
        <strain evidence="4">KCTC 52127</strain>
    </source>
</reference>
<keyword evidence="4" id="KW-1185">Reference proteome</keyword>
<dbReference type="GO" id="GO:0016853">
    <property type="term" value="F:isomerase activity"/>
    <property type="evidence" value="ECO:0007669"/>
    <property type="project" value="UniProtKB-KW"/>
</dbReference>
<dbReference type="InterPro" id="IPR006145">
    <property type="entry name" value="PsdUridine_synth_RsuA/RluA"/>
</dbReference>
<dbReference type="Gene3D" id="3.30.2350.10">
    <property type="entry name" value="Pseudouridine synthase"/>
    <property type="match status" value="1"/>
</dbReference>
<dbReference type="Proteomes" id="UP001597508">
    <property type="component" value="Unassembled WGS sequence"/>
</dbReference>